<evidence type="ECO:0000313" key="4">
    <source>
        <dbReference type="EMBL" id="MBB3666297.1"/>
    </source>
</evidence>
<dbReference type="GO" id="GO:0000976">
    <property type="term" value="F:transcription cis-regulatory region binding"/>
    <property type="evidence" value="ECO:0007669"/>
    <property type="project" value="TreeGrafter"/>
</dbReference>
<comment type="caution">
    <text evidence="4">The sequence shown here is derived from an EMBL/GenBank/DDBJ whole genome shotgun (WGS) entry which is preliminary data.</text>
</comment>
<feature type="DNA-binding region" description="H-T-H motif" evidence="2">
    <location>
        <begin position="33"/>
        <end position="52"/>
    </location>
</feature>
<dbReference type="InterPro" id="IPR001647">
    <property type="entry name" value="HTH_TetR"/>
</dbReference>
<dbReference type="AlphaFoldDB" id="A0A839XU84"/>
<protein>
    <submittedName>
        <fullName evidence="4">AcrR family transcriptional regulator</fullName>
    </submittedName>
</protein>
<proteinExistence type="predicted"/>
<dbReference type="Proteomes" id="UP000564573">
    <property type="component" value="Unassembled WGS sequence"/>
</dbReference>
<dbReference type="SUPFAM" id="SSF46689">
    <property type="entry name" value="Homeodomain-like"/>
    <property type="match status" value="1"/>
</dbReference>
<dbReference type="PANTHER" id="PTHR30055:SF226">
    <property type="entry name" value="HTH-TYPE TRANSCRIPTIONAL REGULATOR PKSA"/>
    <property type="match status" value="1"/>
</dbReference>
<organism evidence="4 5">
    <name type="scientific">Prauserella sediminis</name>
    <dbReference type="NCBI Taxonomy" id="577680"/>
    <lineage>
        <taxon>Bacteria</taxon>
        <taxon>Bacillati</taxon>
        <taxon>Actinomycetota</taxon>
        <taxon>Actinomycetes</taxon>
        <taxon>Pseudonocardiales</taxon>
        <taxon>Pseudonocardiaceae</taxon>
        <taxon>Prauserella</taxon>
        <taxon>Prauserella salsuginis group</taxon>
    </lineage>
</organism>
<dbReference type="Gene3D" id="1.10.357.10">
    <property type="entry name" value="Tetracycline Repressor, domain 2"/>
    <property type="match status" value="1"/>
</dbReference>
<keyword evidence="1 2" id="KW-0238">DNA-binding</keyword>
<dbReference type="Pfam" id="PF00440">
    <property type="entry name" value="TetR_N"/>
    <property type="match status" value="1"/>
</dbReference>
<dbReference type="InterPro" id="IPR009057">
    <property type="entry name" value="Homeodomain-like_sf"/>
</dbReference>
<reference evidence="4 5" key="1">
    <citation type="submission" date="2020-08" db="EMBL/GenBank/DDBJ databases">
        <title>Sequencing the genomes of 1000 actinobacteria strains.</title>
        <authorList>
            <person name="Klenk H.-P."/>
        </authorList>
    </citation>
    <scope>NUCLEOTIDE SEQUENCE [LARGE SCALE GENOMIC DNA]</scope>
    <source>
        <strain evidence="4 5">DSM 45267</strain>
    </source>
</reference>
<evidence type="ECO:0000256" key="1">
    <source>
        <dbReference type="ARBA" id="ARBA00023125"/>
    </source>
</evidence>
<evidence type="ECO:0000256" key="2">
    <source>
        <dbReference type="PROSITE-ProRule" id="PRU00335"/>
    </source>
</evidence>
<sequence length="228" mass="24545">MVMVVNRRGEASRSALLAAGKTAFSSRRYEEVSIVDLARELGVAAGSISYHFGGKRGFYLAVLEAAADEFWGDLLAMRGPALDRLSRGVDRLLDEAVQQPASFEALIADVADAEVRQIRERHRGRLADALAVEMTGSSSSAVLRAAISGFLSFVEGLVLHWLHTGEITRVQVKDLIMGNFFGAAMSALRVDPDIELTQRATDAALSEAHGFGLFAGSPGVFHRAETPE</sequence>
<dbReference type="EMBL" id="JACIBS010000015">
    <property type="protein sequence ID" value="MBB3666297.1"/>
    <property type="molecule type" value="Genomic_DNA"/>
</dbReference>
<dbReference type="GO" id="GO:0003700">
    <property type="term" value="F:DNA-binding transcription factor activity"/>
    <property type="evidence" value="ECO:0007669"/>
    <property type="project" value="TreeGrafter"/>
</dbReference>
<accession>A0A839XU84</accession>
<feature type="domain" description="HTH tetR-type" evidence="3">
    <location>
        <begin position="10"/>
        <end position="70"/>
    </location>
</feature>
<evidence type="ECO:0000313" key="5">
    <source>
        <dbReference type="Proteomes" id="UP000564573"/>
    </source>
</evidence>
<name>A0A839XU84_9PSEU</name>
<evidence type="ECO:0000259" key="3">
    <source>
        <dbReference type="PROSITE" id="PS50977"/>
    </source>
</evidence>
<gene>
    <name evidence="4" type="ORF">FB384_005258</name>
</gene>
<keyword evidence="5" id="KW-1185">Reference proteome</keyword>
<dbReference type="InterPro" id="IPR050109">
    <property type="entry name" value="HTH-type_TetR-like_transc_reg"/>
</dbReference>
<dbReference type="PANTHER" id="PTHR30055">
    <property type="entry name" value="HTH-TYPE TRANSCRIPTIONAL REGULATOR RUTR"/>
    <property type="match status" value="1"/>
</dbReference>
<dbReference type="PROSITE" id="PS50977">
    <property type="entry name" value="HTH_TETR_2"/>
    <property type="match status" value="1"/>
</dbReference>